<dbReference type="Proteomes" id="UP000886812">
    <property type="component" value="Unassembled WGS sequence"/>
</dbReference>
<evidence type="ECO:0000313" key="4">
    <source>
        <dbReference type="Proteomes" id="UP000886812"/>
    </source>
</evidence>
<comment type="similarity">
    <text evidence="1">Belongs to the SufE family.</text>
</comment>
<evidence type="ECO:0000313" key="3">
    <source>
        <dbReference type="EMBL" id="HIV03829.1"/>
    </source>
</evidence>
<feature type="domain" description="Fe-S metabolism associated" evidence="2">
    <location>
        <begin position="13"/>
        <end position="129"/>
    </location>
</feature>
<name>A0A9D1NJJ8_9BACT</name>
<evidence type="ECO:0000256" key="1">
    <source>
        <dbReference type="ARBA" id="ARBA00010282"/>
    </source>
</evidence>
<proteinExistence type="inferred from homology"/>
<dbReference type="PANTHER" id="PTHR43597:SF5">
    <property type="entry name" value="SUFE-LIKE PROTEIN 2, CHLOROPLASTIC"/>
    <property type="match status" value="1"/>
</dbReference>
<organism evidence="3 4">
    <name type="scientific">Candidatus Spyradosoma merdigallinarum</name>
    <dbReference type="NCBI Taxonomy" id="2840950"/>
    <lineage>
        <taxon>Bacteria</taxon>
        <taxon>Pseudomonadati</taxon>
        <taxon>Verrucomicrobiota</taxon>
        <taxon>Opitutia</taxon>
        <taxon>Opitutia incertae sedis</taxon>
        <taxon>Candidatus Spyradosoma</taxon>
    </lineage>
</organism>
<comment type="caution">
    <text evidence="3">The sequence shown here is derived from an EMBL/GenBank/DDBJ whole genome shotgun (WGS) entry which is preliminary data.</text>
</comment>
<reference evidence="3" key="2">
    <citation type="journal article" date="2021" name="PeerJ">
        <title>Extensive microbial diversity within the chicken gut microbiome revealed by metagenomics and culture.</title>
        <authorList>
            <person name="Gilroy R."/>
            <person name="Ravi A."/>
            <person name="Getino M."/>
            <person name="Pursley I."/>
            <person name="Horton D.L."/>
            <person name="Alikhan N.F."/>
            <person name="Baker D."/>
            <person name="Gharbi K."/>
            <person name="Hall N."/>
            <person name="Watson M."/>
            <person name="Adriaenssens E.M."/>
            <person name="Foster-Nyarko E."/>
            <person name="Jarju S."/>
            <person name="Secka A."/>
            <person name="Antonio M."/>
            <person name="Oren A."/>
            <person name="Chaudhuri R.R."/>
            <person name="La Ragione R."/>
            <person name="Hildebrand F."/>
            <person name="Pallen M.J."/>
        </authorList>
    </citation>
    <scope>NUCLEOTIDE SEQUENCE</scope>
    <source>
        <strain evidence="3">10669</strain>
    </source>
</reference>
<sequence>MSLKEKHDEILAELEPFEDVQDRFQYLIDRAKSAPALDAAQRVPANLVEGCTSQLWLVCRFEGGVCRIDVDADAVITKGIATLIRDYFDGAQPEEIVSDDADFLASVGIDQHLSPNRRNGLANLVGKIHAFAKSCLS</sequence>
<dbReference type="SUPFAM" id="SSF82649">
    <property type="entry name" value="SufE/NifU"/>
    <property type="match status" value="1"/>
</dbReference>
<dbReference type="InterPro" id="IPR003808">
    <property type="entry name" value="Fe-S_metab-assoc_dom"/>
</dbReference>
<dbReference type="AlphaFoldDB" id="A0A9D1NJJ8"/>
<dbReference type="EMBL" id="DVOG01000042">
    <property type="protein sequence ID" value="HIV03829.1"/>
    <property type="molecule type" value="Genomic_DNA"/>
</dbReference>
<dbReference type="Gene3D" id="3.90.1010.10">
    <property type="match status" value="1"/>
</dbReference>
<reference evidence="3" key="1">
    <citation type="submission" date="2020-10" db="EMBL/GenBank/DDBJ databases">
        <authorList>
            <person name="Gilroy R."/>
        </authorList>
    </citation>
    <scope>NUCLEOTIDE SEQUENCE</scope>
    <source>
        <strain evidence="3">10669</strain>
    </source>
</reference>
<accession>A0A9D1NJJ8</accession>
<gene>
    <name evidence="3" type="ORF">IAC75_01605</name>
</gene>
<evidence type="ECO:0000259" key="2">
    <source>
        <dbReference type="Pfam" id="PF02657"/>
    </source>
</evidence>
<dbReference type="Pfam" id="PF02657">
    <property type="entry name" value="SufE"/>
    <property type="match status" value="1"/>
</dbReference>
<protein>
    <submittedName>
        <fullName evidence="3">SufE family protein</fullName>
    </submittedName>
</protein>
<dbReference type="PANTHER" id="PTHR43597">
    <property type="entry name" value="SULFUR ACCEPTOR PROTEIN CSDE"/>
    <property type="match status" value="1"/>
</dbReference>